<dbReference type="InterPro" id="IPR023614">
    <property type="entry name" value="Porin_dom_sf"/>
</dbReference>
<protein>
    <recommendedName>
        <fullName evidence="1">Porin domain-containing protein</fullName>
    </recommendedName>
</protein>
<proteinExistence type="predicted"/>
<organism evidence="2">
    <name type="scientific">bioreactor metagenome</name>
    <dbReference type="NCBI Taxonomy" id="1076179"/>
    <lineage>
        <taxon>unclassified sequences</taxon>
        <taxon>metagenomes</taxon>
        <taxon>ecological metagenomes</taxon>
    </lineage>
</organism>
<evidence type="ECO:0000313" key="2">
    <source>
        <dbReference type="EMBL" id="MPN41996.1"/>
    </source>
</evidence>
<dbReference type="AlphaFoldDB" id="A0A645HTV2"/>
<gene>
    <name evidence="2" type="ORF">SDC9_189552</name>
</gene>
<name>A0A645HTV2_9ZZZZ</name>
<reference evidence="2" key="1">
    <citation type="submission" date="2019-08" db="EMBL/GenBank/DDBJ databases">
        <authorList>
            <person name="Kucharzyk K."/>
            <person name="Murdoch R.W."/>
            <person name="Higgins S."/>
            <person name="Loffler F."/>
        </authorList>
    </citation>
    <scope>NUCLEOTIDE SEQUENCE</scope>
</reference>
<dbReference type="Gene3D" id="2.40.160.10">
    <property type="entry name" value="Porin"/>
    <property type="match status" value="1"/>
</dbReference>
<dbReference type="InterPro" id="IPR033900">
    <property type="entry name" value="Gram_neg_porin_domain"/>
</dbReference>
<dbReference type="GO" id="GO:0016020">
    <property type="term" value="C:membrane"/>
    <property type="evidence" value="ECO:0007669"/>
    <property type="project" value="InterPro"/>
</dbReference>
<dbReference type="Pfam" id="PF13609">
    <property type="entry name" value="Porin_4"/>
    <property type="match status" value="1"/>
</dbReference>
<dbReference type="EMBL" id="VSSQ01099407">
    <property type="protein sequence ID" value="MPN41996.1"/>
    <property type="molecule type" value="Genomic_DNA"/>
</dbReference>
<feature type="domain" description="Porin" evidence="1">
    <location>
        <begin position="3"/>
        <end position="95"/>
    </location>
</feature>
<accession>A0A645HTV2</accession>
<dbReference type="SUPFAM" id="SSF56935">
    <property type="entry name" value="Porins"/>
    <property type="match status" value="1"/>
</dbReference>
<comment type="caution">
    <text evidence="2">The sequence shown here is derived from an EMBL/GenBank/DDBJ whole genome shotgun (WGS) entry which is preliminary data.</text>
</comment>
<dbReference type="GO" id="GO:0015288">
    <property type="term" value="F:porin activity"/>
    <property type="evidence" value="ECO:0007669"/>
    <property type="project" value="InterPro"/>
</dbReference>
<evidence type="ECO:0000259" key="1">
    <source>
        <dbReference type="Pfam" id="PF13609"/>
    </source>
</evidence>
<sequence>MAGLGAAYKWAGGGRLGAYVTRQSNAKNERNVDADALSLVFIYPVKQWTFGAGFQMLNDRTSLNQDIQQINLQTKYALSKRTELYAQVSHQKVDGDGKAGMFSRASTSNKQTQANVGIRHSF</sequence>